<dbReference type="PROSITE" id="PS51677">
    <property type="entry name" value="NODB"/>
    <property type="match status" value="1"/>
</dbReference>
<protein>
    <submittedName>
        <fullName evidence="2">Chitooligosaccharide deacetylase</fullName>
        <ecNumber evidence="2">3.5.1.-</ecNumber>
    </submittedName>
</protein>
<dbReference type="Gene3D" id="3.20.20.370">
    <property type="entry name" value="Glycoside hydrolase/deacetylase"/>
    <property type="match status" value="1"/>
</dbReference>
<proteinExistence type="predicted"/>
<feature type="domain" description="NodB homology" evidence="1">
    <location>
        <begin position="31"/>
        <end position="249"/>
    </location>
</feature>
<dbReference type="PANTHER" id="PTHR47561">
    <property type="entry name" value="POLYSACCHARIDE DEACETYLASE FAMILY PROTEIN (AFU_ORTHOLOGUE AFUA_6G05030)"/>
    <property type="match status" value="1"/>
</dbReference>
<dbReference type="GO" id="GO:0016810">
    <property type="term" value="F:hydrolase activity, acting on carbon-nitrogen (but not peptide) bonds"/>
    <property type="evidence" value="ECO:0007669"/>
    <property type="project" value="InterPro"/>
</dbReference>
<name>A0A6J4LU16_9ACTN</name>
<reference evidence="2" key="1">
    <citation type="submission" date="2020-02" db="EMBL/GenBank/DDBJ databases">
        <authorList>
            <person name="Meier V. D."/>
        </authorList>
    </citation>
    <scope>NUCLEOTIDE SEQUENCE</scope>
    <source>
        <strain evidence="2">AVDCRST_MAG36</strain>
    </source>
</reference>
<dbReference type="InterPro" id="IPR002509">
    <property type="entry name" value="NODB_dom"/>
</dbReference>
<dbReference type="Pfam" id="PF01522">
    <property type="entry name" value="Polysacc_deac_1"/>
    <property type="match status" value="1"/>
</dbReference>
<dbReference type="SUPFAM" id="SSF88713">
    <property type="entry name" value="Glycoside hydrolase/deacetylase"/>
    <property type="match status" value="1"/>
</dbReference>
<evidence type="ECO:0000259" key="1">
    <source>
        <dbReference type="PROSITE" id="PS51677"/>
    </source>
</evidence>
<dbReference type="InterPro" id="IPR011330">
    <property type="entry name" value="Glyco_hydro/deAcase_b/a-brl"/>
</dbReference>
<dbReference type="EC" id="3.5.1.-" evidence="2"/>
<accession>A0A6J4LU16</accession>
<dbReference type="PANTHER" id="PTHR47561:SF1">
    <property type="entry name" value="POLYSACCHARIDE DEACETYLASE FAMILY PROTEIN (AFU_ORTHOLOGUE AFUA_6G05030)"/>
    <property type="match status" value="1"/>
</dbReference>
<organism evidence="2">
    <name type="scientific">uncultured Nocardioidaceae bacterium</name>
    <dbReference type="NCBI Taxonomy" id="253824"/>
    <lineage>
        <taxon>Bacteria</taxon>
        <taxon>Bacillati</taxon>
        <taxon>Actinomycetota</taxon>
        <taxon>Actinomycetes</taxon>
        <taxon>Propionibacteriales</taxon>
        <taxon>Nocardioidaceae</taxon>
        <taxon>environmental samples</taxon>
    </lineage>
</organism>
<evidence type="ECO:0000313" key="2">
    <source>
        <dbReference type="EMBL" id="CAA9341361.1"/>
    </source>
</evidence>
<sequence length="259" mass="28696">MPHEHGFTVVLSFDFDAEEVWIGEDPGNAHRPGTLSQGTYGAKVGVPLVLDVLRRTELPATFFVPGRVAERHPARVEQVLAAGHEVAHHGYTHTSPSSLTPAEEEDELVRGKEVLTALGAEVVGYRSPSWDFSPVTLDLLTRHGFLYSSNLMDDVRPYRHDSHPLVELPVHWTLDDAPHFWFDGASWNKTIRTSAEVRALWEEEVAGTAALGGLAMVTMHPQIIGRPGRVQMLESFLGWVREQPGVVFQQARETAEATP</sequence>
<dbReference type="InterPro" id="IPR037950">
    <property type="entry name" value="PgdA-like"/>
</dbReference>
<gene>
    <name evidence="2" type="ORF">AVDCRST_MAG36-1419</name>
</gene>
<dbReference type="GO" id="GO:0005975">
    <property type="term" value="P:carbohydrate metabolic process"/>
    <property type="evidence" value="ECO:0007669"/>
    <property type="project" value="InterPro"/>
</dbReference>
<keyword evidence="2" id="KW-0378">Hydrolase</keyword>
<dbReference type="AlphaFoldDB" id="A0A6J4LU16"/>
<dbReference type="EMBL" id="CADCUH010000089">
    <property type="protein sequence ID" value="CAA9341361.1"/>
    <property type="molecule type" value="Genomic_DNA"/>
</dbReference>
<dbReference type="CDD" id="cd10938">
    <property type="entry name" value="CE4_HpPgdA_like"/>
    <property type="match status" value="1"/>
</dbReference>